<dbReference type="Proteomes" id="UP001627154">
    <property type="component" value="Unassembled WGS sequence"/>
</dbReference>
<proteinExistence type="predicted"/>
<name>A0ABD2W2M2_9HYME</name>
<evidence type="ECO:0000256" key="1">
    <source>
        <dbReference type="SAM" id="Phobius"/>
    </source>
</evidence>
<evidence type="ECO:0000313" key="2">
    <source>
        <dbReference type="EMBL" id="KAL3386831.1"/>
    </source>
</evidence>
<evidence type="ECO:0000313" key="3">
    <source>
        <dbReference type="Proteomes" id="UP001627154"/>
    </source>
</evidence>
<keyword evidence="1" id="KW-1133">Transmembrane helix</keyword>
<gene>
    <name evidence="2" type="ORF">TKK_017758</name>
</gene>
<keyword evidence="1" id="KW-0812">Transmembrane</keyword>
<protein>
    <submittedName>
        <fullName evidence="2">Uncharacterized protein</fullName>
    </submittedName>
</protein>
<keyword evidence="1" id="KW-0472">Membrane</keyword>
<organism evidence="2 3">
    <name type="scientific">Trichogramma kaykai</name>
    <dbReference type="NCBI Taxonomy" id="54128"/>
    <lineage>
        <taxon>Eukaryota</taxon>
        <taxon>Metazoa</taxon>
        <taxon>Ecdysozoa</taxon>
        <taxon>Arthropoda</taxon>
        <taxon>Hexapoda</taxon>
        <taxon>Insecta</taxon>
        <taxon>Pterygota</taxon>
        <taxon>Neoptera</taxon>
        <taxon>Endopterygota</taxon>
        <taxon>Hymenoptera</taxon>
        <taxon>Apocrita</taxon>
        <taxon>Proctotrupomorpha</taxon>
        <taxon>Chalcidoidea</taxon>
        <taxon>Trichogrammatidae</taxon>
        <taxon>Trichogramma</taxon>
    </lineage>
</organism>
<reference evidence="2 3" key="1">
    <citation type="journal article" date="2024" name="bioRxiv">
        <title>A reference genome for Trichogramma kaykai: A tiny desert-dwelling parasitoid wasp with competing sex-ratio distorters.</title>
        <authorList>
            <person name="Culotta J."/>
            <person name="Lindsey A.R."/>
        </authorList>
    </citation>
    <scope>NUCLEOTIDE SEQUENCE [LARGE SCALE GENOMIC DNA]</scope>
    <source>
        <strain evidence="2 3">KSX58</strain>
    </source>
</reference>
<keyword evidence="3" id="KW-1185">Reference proteome</keyword>
<dbReference type="EMBL" id="JBJJXI010000143">
    <property type="protein sequence ID" value="KAL3386831.1"/>
    <property type="molecule type" value="Genomic_DNA"/>
</dbReference>
<dbReference type="AlphaFoldDB" id="A0ABD2W2M2"/>
<comment type="caution">
    <text evidence="2">The sequence shown here is derived from an EMBL/GenBank/DDBJ whole genome shotgun (WGS) entry which is preliminary data.</text>
</comment>
<feature type="transmembrane region" description="Helical" evidence="1">
    <location>
        <begin position="98"/>
        <end position="124"/>
    </location>
</feature>
<sequence>MTQHTNSHRKRAGMDTSLPTFEEATGSYVVQYRPTPVTSTPASRYRALDGIEEPLPTFEEATGCYVVENRPTPAAPIRSSPDREVDMNERCRKIWTKALVFIALIFIGLLFIWGFLVGITYVLAQPKSLNELTFTMFMYLASMVVLVIFAFMIIPCMVLYEWLMKLLQRRD</sequence>
<accession>A0ABD2W2M2</accession>
<feature type="transmembrane region" description="Helical" evidence="1">
    <location>
        <begin position="136"/>
        <end position="160"/>
    </location>
</feature>